<keyword evidence="6" id="KW-0472">Membrane</keyword>
<evidence type="ECO:0000256" key="3">
    <source>
        <dbReference type="ARBA" id="ARBA00004600"/>
    </source>
</evidence>
<keyword evidence="8" id="KW-0968">Cytoplasmic vesicle</keyword>
<gene>
    <name evidence="10" type="ORF">TIFTF001_007548</name>
</gene>
<dbReference type="InterPro" id="IPR048050">
    <property type="entry name" value="ANTH_N_plant"/>
</dbReference>
<dbReference type="GO" id="GO:0005545">
    <property type="term" value="F:1-phosphatidylinositol binding"/>
    <property type="evidence" value="ECO:0007669"/>
    <property type="project" value="InterPro"/>
</dbReference>
<feature type="domain" description="ENTH" evidence="9">
    <location>
        <begin position="25"/>
        <end position="154"/>
    </location>
</feature>
<dbReference type="GO" id="GO:0048268">
    <property type="term" value="P:clathrin coat assembly"/>
    <property type="evidence" value="ECO:0007669"/>
    <property type="project" value="InterPro"/>
</dbReference>
<dbReference type="InterPro" id="IPR013809">
    <property type="entry name" value="ENTH"/>
</dbReference>
<dbReference type="InterPro" id="IPR011417">
    <property type="entry name" value="ANTH_dom"/>
</dbReference>
<evidence type="ECO:0000256" key="4">
    <source>
        <dbReference type="ARBA" id="ARBA00022583"/>
    </source>
</evidence>
<evidence type="ECO:0000256" key="6">
    <source>
        <dbReference type="ARBA" id="ARBA00023136"/>
    </source>
</evidence>
<dbReference type="GO" id="GO:0030136">
    <property type="term" value="C:clathrin-coated vesicle"/>
    <property type="evidence" value="ECO:0007669"/>
    <property type="project" value="UniProtKB-SubCell"/>
</dbReference>
<name>A0AA88ADK1_FICCA</name>
<evidence type="ECO:0000256" key="5">
    <source>
        <dbReference type="ARBA" id="ARBA00023034"/>
    </source>
</evidence>
<dbReference type="Pfam" id="PF07651">
    <property type="entry name" value="ANTH"/>
    <property type="match status" value="1"/>
</dbReference>
<dbReference type="EMBL" id="BTGU01000008">
    <property type="protein sequence ID" value="GMN38316.1"/>
    <property type="molecule type" value="Genomic_DNA"/>
</dbReference>
<dbReference type="Gene3D" id="1.25.40.90">
    <property type="match status" value="1"/>
</dbReference>
<proteinExistence type="predicted"/>
<evidence type="ECO:0000256" key="8">
    <source>
        <dbReference type="ARBA" id="ARBA00023329"/>
    </source>
</evidence>
<dbReference type="GO" id="GO:0005905">
    <property type="term" value="C:clathrin-coated pit"/>
    <property type="evidence" value="ECO:0007669"/>
    <property type="project" value="UniProtKB-SubCell"/>
</dbReference>
<dbReference type="GO" id="GO:0006900">
    <property type="term" value="P:vesicle budding from membrane"/>
    <property type="evidence" value="ECO:0007669"/>
    <property type="project" value="TreeGrafter"/>
</dbReference>
<dbReference type="SUPFAM" id="SSF89009">
    <property type="entry name" value="GAT-like domain"/>
    <property type="match status" value="1"/>
</dbReference>
<reference evidence="10" key="1">
    <citation type="submission" date="2023-07" db="EMBL/GenBank/DDBJ databases">
        <title>draft genome sequence of fig (Ficus carica).</title>
        <authorList>
            <person name="Takahashi T."/>
            <person name="Nishimura K."/>
        </authorList>
    </citation>
    <scope>NUCLEOTIDE SEQUENCE</scope>
</reference>
<protein>
    <recommendedName>
        <fullName evidence="9">ENTH domain-containing protein</fullName>
    </recommendedName>
</protein>
<dbReference type="PANTHER" id="PTHR22951:SF19">
    <property type="entry name" value="OS08G0467300 PROTEIN"/>
    <property type="match status" value="1"/>
</dbReference>
<evidence type="ECO:0000256" key="2">
    <source>
        <dbReference type="ARBA" id="ARBA00004555"/>
    </source>
</evidence>
<dbReference type="Gene3D" id="1.20.58.150">
    <property type="entry name" value="ANTH domain"/>
    <property type="match status" value="1"/>
</dbReference>
<dbReference type="FunFam" id="1.25.40.90:FF:000027">
    <property type="entry name" value="Putative clathrin assembly protein"/>
    <property type="match status" value="1"/>
</dbReference>
<dbReference type="GO" id="GO:0005546">
    <property type="term" value="F:phosphatidylinositol-4,5-bisphosphate binding"/>
    <property type="evidence" value="ECO:0007669"/>
    <property type="project" value="TreeGrafter"/>
</dbReference>
<keyword evidence="5" id="KW-0333">Golgi apparatus</keyword>
<dbReference type="GO" id="GO:0005794">
    <property type="term" value="C:Golgi apparatus"/>
    <property type="evidence" value="ECO:0007669"/>
    <property type="project" value="UniProtKB-SubCell"/>
</dbReference>
<dbReference type="GO" id="GO:0000149">
    <property type="term" value="F:SNARE binding"/>
    <property type="evidence" value="ECO:0007669"/>
    <property type="project" value="TreeGrafter"/>
</dbReference>
<comment type="caution">
    <text evidence="10">The sequence shown here is derived from an EMBL/GenBank/DDBJ whole genome shotgun (WGS) entry which is preliminary data.</text>
</comment>
<keyword evidence="11" id="KW-1185">Reference proteome</keyword>
<dbReference type="AlphaFoldDB" id="A0AA88ADK1"/>
<dbReference type="InterPro" id="IPR008942">
    <property type="entry name" value="ENTH_VHS"/>
</dbReference>
<dbReference type="GO" id="GO:0032050">
    <property type="term" value="F:clathrin heavy chain binding"/>
    <property type="evidence" value="ECO:0007669"/>
    <property type="project" value="TreeGrafter"/>
</dbReference>
<evidence type="ECO:0000313" key="10">
    <source>
        <dbReference type="EMBL" id="GMN38316.1"/>
    </source>
</evidence>
<keyword evidence="7" id="KW-0168">Coated pit</keyword>
<dbReference type="CDD" id="cd16987">
    <property type="entry name" value="ANTH_N_AP180_plant"/>
    <property type="match status" value="1"/>
</dbReference>
<dbReference type="GO" id="GO:0072583">
    <property type="term" value="P:clathrin-dependent endocytosis"/>
    <property type="evidence" value="ECO:0007669"/>
    <property type="project" value="InterPro"/>
</dbReference>
<evidence type="ECO:0000256" key="7">
    <source>
        <dbReference type="ARBA" id="ARBA00023176"/>
    </source>
</evidence>
<evidence type="ECO:0000256" key="1">
    <source>
        <dbReference type="ARBA" id="ARBA00004132"/>
    </source>
</evidence>
<keyword evidence="4" id="KW-0254">Endocytosis</keyword>
<dbReference type="Proteomes" id="UP001187192">
    <property type="component" value="Unassembled WGS sequence"/>
</dbReference>
<accession>A0AA88ADK1</accession>
<dbReference type="SUPFAM" id="SSF48464">
    <property type="entry name" value="ENTH/VHS domain"/>
    <property type="match status" value="1"/>
</dbReference>
<sequence length="379" mass="43187">MKLWKRAVGILKDKNSIHLAGLSRRTPYRNPHLEAIVIKATSHDDSSVDYKNFQRVYQWARTSPLYMKPLIWSLSTRMEKTRSWIVALKGLMLIHGVFCCKIPAIQRIGRLPFDLSSFTDGHSSRAWGFNAFVRAYFAYLDKRSTFVSSEVLKPLPSTEAPLSEELRRLVTWQSLFDLLLQVKPQTQNMIKVGLIFEAMICIVTEVFEVYSRICRGIARVLLRVYNSPGKKVEEARLALGILHKATAQGDELSLFFELCSAMGVLNPTSCPTIERIPEEDVKDLERLINGVSKREISDHDDSKAIVVIGEEHNLGGTESHESNNRKVWKTIVTDKWEIFDEQSPRLITNNCVENEVLIEASSNMPSQLAFKFLPDLISF</sequence>
<dbReference type="InterPro" id="IPR014712">
    <property type="entry name" value="ANTH_dom_sf"/>
</dbReference>
<dbReference type="PANTHER" id="PTHR22951">
    <property type="entry name" value="CLATHRIN ASSEMBLY PROTEIN"/>
    <property type="match status" value="1"/>
</dbReference>
<dbReference type="PROSITE" id="PS50942">
    <property type="entry name" value="ENTH"/>
    <property type="match status" value="1"/>
</dbReference>
<comment type="subcellular location">
    <subcellularLocation>
        <location evidence="1">Cytoplasmic vesicle</location>
        <location evidence="1">Clathrin-coated vesicle</location>
    </subcellularLocation>
    <subcellularLocation>
        <location evidence="2">Golgi apparatus</location>
    </subcellularLocation>
    <subcellularLocation>
        <location evidence="3">Membrane</location>
        <location evidence="3">Clathrin-coated pit</location>
    </subcellularLocation>
</comment>
<evidence type="ECO:0000259" key="9">
    <source>
        <dbReference type="PROSITE" id="PS50942"/>
    </source>
</evidence>
<dbReference type="InterPro" id="IPR045192">
    <property type="entry name" value="AP180-like"/>
</dbReference>
<organism evidence="10 11">
    <name type="scientific">Ficus carica</name>
    <name type="common">Common fig</name>
    <dbReference type="NCBI Taxonomy" id="3494"/>
    <lineage>
        <taxon>Eukaryota</taxon>
        <taxon>Viridiplantae</taxon>
        <taxon>Streptophyta</taxon>
        <taxon>Embryophyta</taxon>
        <taxon>Tracheophyta</taxon>
        <taxon>Spermatophyta</taxon>
        <taxon>Magnoliopsida</taxon>
        <taxon>eudicotyledons</taxon>
        <taxon>Gunneridae</taxon>
        <taxon>Pentapetalae</taxon>
        <taxon>rosids</taxon>
        <taxon>fabids</taxon>
        <taxon>Rosales</taxon>
        <taxon>Moraceae</taxon>
        <taxon>Ficeae</taxon>
        <taxon>Ficus</taxon>
    </lineage>
</organism>
<evidence type="ECO:0000313" key="11">
    <source>
        <dbReference type="Proteomes" id="UP001187192"/>
    </source>
</evidence>